<organism evidence="2">
    <name type="scientific">Oryza punctata</name>
    <name type="common">Red rice</name>
    <dbReference type="NCBI Taxonomy" id="4537"/>
    <lineage>
        <taxon>Eukaryota</taxon>
        <taxon>Viridiplantae</taxon>
        <taxon>Streptophyta</taxon>
        <taxon>Embryophyta</taxon>
        <taxon>Tracheophyta</taxon>
        <taxon>Spermatophyta</taxon>
        <taxon>Magnoliopsida</taxon>
        <taxon>Liliopsida</taxon>
        <taxon>Poales</taxon>
        <taxon>Poaceae</taxon>
        <taxon>BOP clade</taxon>
        <taxon>Oryzoideae</taxon>
        <taxon>Oryzeae</taxon>
        <taxon>Oryzinae</taxon>
        <taxon>Oryza</taxon>
    </lineage>
</organism>
<reference evidence="2" key="2">
    <citation type="submission" date="2018-05" db="EMBL/GenBank/DDBJ databases">
        <title>OpunRS2 (Oryza punctata Reference Sequence Version 2).</title>
        <authorList>
            <person name="Zhang J."/>
            <person name="Kudrna D."/>
            <person name="Lee S."/>
            <person name="Talag J."/>
            <person name="Welchert J."/>
            <person name="Wing R.A."/>
        </authorList>
    </citation>
    <scope>NUCLEOTIDE SEQUENCE [LARGE SCALE GENOMIC DNA]</scope>
</reference>
<dbReference type="Gramene" id="OPUNC04G14490.1">
    <property type="protein sequence ID" value="OPUNC04G14490.1"/>
    <property type="gene ID" value="OPUNC04G14490"/>
</dbReference>
<evidence type="ECO:0000313" key="2">
    <source>
        <dbReference type="EnsemblPlants" id="OPUNC04G14490.1"/>
    </source>
</evidence>
<feature type="region of interest" description="Disordered" evidence="1">
    <location>
        <begin position="132"/>
        <end position="161"/>
    </location>
</feature>
<feature type="compositionally biased region" description="Basic and acidic residues" evidence="1">
    <location>
        <begin position="132"/>
        <end position="141"/>
    </location>
</feature>
<sequence>MDPVQLSHHVLSPTRSRTSPPRQAPASHQRLKHRADARVHAIPTIYTTDEFDLFNDVSAARDDDSAGGGDEATVISSKKGQRCDAKLLTCPEGRKLFSFSQRQPAATSWRGCCGEEWREGAAAISAMDLKSRRSLRGEERRRGGRVRVRKTRWGTVARGSS</sequence>
<accession>A0A0E0KS29</accession>
<dbReference type="EnsemblPlants" id="OPUNC04G14490.1">
    <property type="protein sequence ID" value="OPUNC04G14490.1"/>
    <property type="gene ID" value="OPUNC04G14490"/>
</dbReference>
<feature type="region of interest" description="Disordered" evidence="1">
    <location>
        <begin position="1"/>
        <end position="36"/>
    </location>
</feature>
<proteinExistence type="predicted"/>
<evidence type="ECO:0000313" key="3">
    <source>
        <dbReference type="Proteomes" id="UP000026962"/>
    </source>
</evidence>
<reference evidence="2" key="1">
    <citation type="submission" date="2015-04" db="UniProtKB">
        <authorList>
            <consortium name="EnsemblPlants"/>
        </authorList>
    </citation>
    <scope>IDENTIFICATION</scope>
</reference>
<evidence type="ECO:0000256" key="1">
    <source>
        <dbReference type="SAM" id="MobiDB-lite"/>
    </source>
</evidence>
<protein>
    <submittedName>
        <fullName evidence="2">Uncharacterized protein</fullName>
    </submittedName>
</protein>
<dbReference type="Proteomes" id="UP000026962">
    <property type="component" value="Chromosome 4"/>
</dbReference>
<dbReference type="HOGENOM" id="CLU_1646444_0_0_1"/>
<feature type="compositionally biased region" description="Basic residues" evidence="1">
    <location>
        <begin position="142"/>
        <end position="152"/>
    </location>
</feature>
<name>A0A0E0KS29_ORYPU</name>
<dbReference type="AlphaFoldDB" id="A0A0E0KS29"/>
<keyword evidence="3" id="KW-1185">Reference proteome</keyword>